<organism evidence="11 12">
    <name type="scientific">Tetradesmus obliquus</name>
    <name type="common">Green alga</name>
    <name type="synonym">Acutodesmus obliquus</name>
    <dbReference type="NCBI Taxonomy" id="3088"/>
    <lineage>
        <taxon>Eukaryota</taxon>
        <taxon>Viridiplantae</taxon>
        <taxon>Chlorophyta</taxon>
        <taxon>core chlorophytes</taxon>
        <taxon>Chlorophyceae</taxon>
        <taxon>CS clade</taxon>
        <taxon>Sphaeropleales</taxon>
        <taxon>Scenedesmaceae</taxon>
        <taxon>Tetradesmus</taxon>
    </lineage>
</organism>
<evidence type="ECO:0000256" key="4">
    <source>
        <dbReference type="ARBA" id="ARBA00022676"/>
    </source>
</evidence>
<evidence type="ECO:0000256" key="9">
    <source>
        <dbReference type="SAM" id="MobiDB-lite"/>
    </source>
</evidence>
<evidence type="ECO:0000256" key="1">
    <source>
        <dbReference type="ARBA" id="ARBA00001275"/>
    </source>
</evidence>
<reference evidence="11 12" key="1">
    <citation type="submission" date="2023-05" db="EMBL/GenBank/DDBJ databases">
        <title>A 100% complete, gapless, phased diploid assembly of the Scenedesmus obliquus UTEX 3031 genome.</title>
        <authorList>
            <person name="Biondi T.C."/>
            <person name="Hanschen E.R."/>
            <person name="Kwon T."/>
            <person name="Eng W."/>
            <person name="Kruse C.P.S."/>
            <person name="Koehler S.I."/>
            <person name="Kunde Y."/>
            <person name="Gleasner C.D."/>
            <person name="You Mak K.T."/>
            <person name="Polle J."/>
            <person name="Hovde B.T."/>
            <person name="Starkenburg S.R."/>
        </authorList>
    </citation>
    <scope>NUCLEOTIDE SEQUENCE [LARGE SCALE GENOMIC DNA]</scope>
    <source>
        <strain evidence="11 12">DOE0152z</strain>
    </source>
</reference>
<evidence type="ECO:0000313" key="12">
    <source>
        <dbReference type="Proteomes" id="UP001244341"/>
    </source>
</evidence>
<keyword evidence="6 8" id="KW-0663">Pyridoxal phosphate</keyword>
<dbReference type="Pfam" id="PF00343">
    <property type="entry name" value="Phosphorylase"/>
    <property type="match status" value="1"/>
</dbReference>
<dbReference type="EC" id="2.4.1.1" evidence="8"/>
<sequence length="1169" mass="132456">MDKLAEKLPPPALNRPPTQQRAPDPGRFRSIDMQPESAQQDPSYQRMMQEIEALQHRQGWLAGRGAFDKEDLLYLRDREEQQRMTEQEQRDGEAAAYAAARARIEREQEAAARAALRQQQTKQQQSKSSHTKGLVPVLKVKAHHSKEQQQQQPQQQPPPAGHPAQSGLAQEHKEPDHKRPRLTGSADAHVAAGSAEPAVQSAGTGSLGQRAGTGSLRARGERLVTRVAEAQDVTIELNNEEDPESTVLYLSGANRPGLLTALSAALRDLGLEVSKAIVETDAQNNKIADKFFVTRREGGKVLQDEEVSNIKRVLEVLLRGRSGPVTPRPKFTTVSIQQDENKRELLYTLMDTYRKNDVLSIQESIVNHVEYTLARTRHQFDDFECYQAAAFSLRDRLIEMWNDTQTYFKEQDPKRVYYLSMEFLMGRSLLNTLYNLGIKDQYMEALSELGYDLETIAEQERDAALGNGGLGRLAACFLDSMATLNLPAWGYGIRYSYGMFRQSIVNGFQHEQPDYWLTFGNPWEIERLIVSYPIKFYGHVSVHQEEGRQVFRWNAGEQVTAVAYDNPIPGFKTRNCINLRLWAAKPSREFDLEAFNTGDYVQAILGKQRAETLSSVLYPDDRTYEGKELRLKQQHFFVSATLQDVIRRYKESHPGNWDLLPERVAFQLNDTHPTIAVPELMRILMDENKLGWTLSWQICCKVFAFTNHTVLPEALEKWPVSLMEKLLPRHMQIVYDINWRFLQTVRAKYGDDWERISRMSIIEDGAHGDKFVRMAYLAVAASHTVNGVAAIHSDIIKNTIFKDFADLFPGKFQNKTNGVTQRRWLAFCNPPLRRLITERLGSDEWITDLDQLKGLRAHADDPALQQAWRTVKQQAKQRAAAKIHALTGVKVSPNALFDIQIKRIHEYKRQLLNVLGIIHRYDAIKKMSAEQRSKLVPRVCIIGGKAAPGYEMAKRIIKLICAVGEKINNDADVGDLLKLVFYPDYNVSGAEILIPASELSQHISTAGTEASGTSNMKFQMNGCLIIGTLDGANIEIAEEGGTDNMFIFGAKTEEVARLRAERKTLVVDPRFTHVVEMVRSGYFGWEDYFGPIMDAITTGGDYYLVANDFPGYLEAQAKVDELYKKPEVWDRMSIMMTAGSGKFSTDRTIHEYATEIWNVTPCVVPQPEN</sequence>
<dbReference type="InterPro" id="IPR000811">
    <property type="entry name" value="Glyco_trans_35"/>
</dbReference>
<comment type="function">
    <text evidence="8">Allosteric enzyme that catalyzes the rate-limiting step in glycogen catabolism, the phosphorolytic cleavage of glycogen to produce glucose-1-phosphate, and plays a central role in maintaining cellular and organismal glucose homeostasis.</text>
</comment>
<comment type="similarity">
    <text evidence="3 8">Belongs to the glycogen phosphorylase family.</text>
</comment>
<dbReference type="PANTHER" id="PTHR11468">
    <property type="entry name" value="GLYCOGEN PHOSPHORYLASE"/>
    <property type="match status" value="1"/>
</dbReference>
<dbReference type="InterPro" id="IPR011833">
    <property type="entry name" value="Glycg_phsphrylas"/>
</dbReference>
<name>A0ABY8TXQ9_TETOB</name>
<dbReference type="SUPFAM" id="SSF53756">
    <property type="entry name" value="UDP-Glycosyltransferase/glycogen phosphorylase"/>
    <property type="match status" value="1"/>
</dbReference>
<dbReference type="PANTHER" id="PTHR11468:SF30">
    <property type="entry name" value="ALPHA-1,4 GLUCAN PHOSPHORYLASE"/>
    <property type="match status" value="1"/>
</dbReference>
<keyword evidence="7 8" id="KW-0119">Carbohydrate metabolism</keyword>
<dbReference type="EMBL" id="CP126211">
    <property type="protein sequence ID" value="WIA13052.1"/>
    <property type="molecule type" value="Genomic_DNA"/>
</dbReference>
<keyword evidence="4 8" id="KW-0328">Glycosyltransferase</keyword>
<evidence type="ECO:0000256" key="3">
    <source>
        <dbReference type="ARBA" id="ARBA00006047"/>
    </source>
</evidence>
<evidence type="ECO:0000256" key="2">
    <source>
        <dbReference type="ARBA" id="ARBA00001933"/>
    </source>
</evidence>
<keyword evidence="12" id="KW-1185">Reference proteome</keyword>
<evidence type="ECO:0000259" key="10">
    <source>
        <dbReference type="PROSITE" id="PS51671"/>
    </source>
</evidence>
<feature type="region of interest" description="Disordered" evidence="9">
    <location>
        <begin position="78"/>
        <end position="214"/>
    </location>
</feature>
<dbReference type="PROSITE" id="PS51671">
    <property type="entry name" value="ACT"/>
    <property type="match status" value="1"/>
</dbReference>
<keyword evidence="5 8" id="KW-0808">Transferase</keyword>
<feature type="domain" description="ACT" evidence="10">
    <location>
        <begin position="247"/>
        <end position="324"/>
    </location>
</feature>
<dbReference type="CDD" id="cd04300">
    <property type="entry name" value="GT35_Glycogen_Phosphorylase"/>
    <property type="match status" value="1"/>
</dbReference>
<feature type="compositionally biased region" description="Basic and acidic residues" evidence="9">
    <location>
        <begin position="78"/>
        <end position="93"/>
    </location>
</feature>
<dbReference type="Proteomes" id="UP001244341">
    <property type="component" value="Chromosome 4b"/>
</dbReference>
<gene>
    <name evidence="11" type="ORF">OEZ85_006658</name>
</gene>
<comment type="catalytic activity">
    <reaction evidence="1 8">
        <text>[(1-&gt;4)-alpha-D-glucosyl](n) + phosphate = [(1-&gt;4)-alpha-D-glucosyl](n-1) + alpha-D-glucose 1-phosphate</text>
        <dbReference type="Rhea" id="RHEA:41732"/>
        <dbReference type="Rhea" id="RHEA-COMP:9584"/>
        <dbReference type="Rhea" id="RHEA-COMP:9586"/>
        <dbReference type="ChEBI" id="CHEBI:15444"/>
        <dbReference type="ChEBI" id="CHEBI:43474"/>
        <dbReference type="ChEBI" id="CHEBI:58601"/>
        <dbReference type="EC" id="2.4.1.1"/>
    </reaction>
</comment>
<evidence type="ECO:0000256" key="6">
    <source>
        <dbReference type="ARBA" id="ARBA00022898"/>
    </source>
</evidence>
<dbReference type="InterPro" id="IPR035090">
    <property type="entry name" value="Pyridoxal_P_attach_site"/>
</dbReference>
<evidence type="ECO:0000256" key="7">
    <source>
        <dbReference type="ARBA" id="ARBA00023277"/>
    </source>
</evidence>
<evidence type="ECO:0000256" key="5">
    <source>
        <dbReference type="ARBA" id="ARBA00022679"/>
    </source>
</evidence>
<feature type="region of interest" description="Disordered" evidence="9">
    <location>
        <begin position="1"/>
        <end position="46"/>
    </location>
</feature>
<proteinExistence type="inferred from homology"/>
<comment type="cofactor">
    <cofactor evidence="2 8">
        <name>pyridoxal 5'-phosphate</name>
        <dbReference type="ChEBI" id="CHEBI:597326"/>
    </cofactor>
</comment>
<accession>A0ABY8TXQ9</accession>
<feature type="compositionally biased region" description="Low complexity" evidence="9">
    <location>
        <begin position="111"/>
        <end position="125"/>
    </location>
</feature>
<evidence type="ECO:0000256" key="8">
    <source>
        <dbReference type="RuleBase" id="RU000587"/>
    </source>
</evidence>
<dbReference type="PROSITE" id="PS00102">
    <property type="entry name" value="PHOSPHORYLASE"/>
    <property type="match status" value="1"/>
</dbReference>
<evidence type="ECO:0000313" key="11">
    <source>
        <dbReference type="EMBL" id="WIA13052.1"/>
    </source>
</evidence>
<dbReference type="InterPro" id="IPR002912">
    <property type="entry name" value="ACT_dom"/>
</dbReference>
<dbReference type="Gene3D" id="3.40.50.2000">
    <property type="entry name" value="Glycogen Phosphorylase B"/>
    <property type="match status" value="2"/>
</dbReference>
<protein>
    <recommendedName>
        <fullName evidence="8">Alpha-1,4 glucan phosphorylase</fullName>
        <ecNumber evidence="8">2.4.1.1</ecNumber>
    </recommendedName>
</protein>
<dbReference type="NCBIfam" id="TIGR02093">
    <property type="entry name" value="P_ylase"/>
    <property type="match status" value="1"/>
</dbReference>